<dbReference type="EMBL" id="JH600070">
    <property type="protein sequence ID" value="EIJ44088.1"/>
    <property type="molecule type" value="Genomic_DNA"/>
</dbReference>
<dbReference type="HOGENOM" id="CLU_049865_0_1_6"/>
<evidence type="ECO:0000256" key="4">
    <source>
        <dbReference type="ARBA" id="ARBA00022737"/>
    </source>
</evidence>
<dbReference type="SUPFAM" id="SSF51161">
    <property type="entry name" value="Trimeric LpxA-like enzymes"/>
    <property type="match status" value="1"/>
</dbReference>
<dbReference type="RefSeq" id="WP_002691842.1">
    <property type="nucleotide sequence ID" value="NZ_JH600070.1"/>
</dbReference>
<sequence>MSVSVSLAELAATLGAELQGADPSTVVSGINSLTRATAQEVSFFSNRRYRADLLKTQAAAVILNAKDHVDCPVPVLLMENPYLGYALAAAYFNPPLPKPIGIHPSAWVSPEATLGHGVYIGAQAVVEARAVIEDNAVIGAMSVIGVGVHIGEGSQLIAQVTLCTGTKIGKRVVIQPGAVIGADGFGLANHQGQWIKVPQLGGVIIGDDVEIGANTTIDKGALEDTIIERGVKLDNQIQIAHNVHIGEHTAIAGCVGIAGSTRIGRYCMIAGGVGIVGHIELVDHVHVTGGSIILQSILSPGVYSSGTPLELNHQWHRNYHRFKQLDDMAKRLTSLEKTLK</sequence>
<dbReference type="UniPathway" id="UPA00973"/>
<dbReference type="eggNOG" id="COG1044">
    <property type="taxonomic scope" value="Bacteria"/>
</dbReference>
<dbReference type="Pfam" id="PF04613">
    <property type="entry name" value="LpxD"/>
    <property type="match status" value="1"/>
</dbReference>
<dbReference type="STRING" id="395493.BegalDRAFT_3269"/>
<dbReference type="NCBIfam" id="NF002060">
    <property type="entry name" value="PRK00892.1"/>
    <property type="match status" value="1"/>
</dbReference>
<comment type="pathway">
    <text evidence="7">Bacterial outer membrane biogenesis; LPS lipid A biosynthesis.</text>
</comment>
<dbReference type="InterPro" id="IPR018357">
    <property type="entry name" value="Hexapep_transf_CS"/>
</dbReference>
<dbReference type="PROSITE" id="PS00101">
    <property type="entry name" value="HEXAPEP_TRANSFERASES"/>
    <property type="match status" value="2"/>
</dbReference>
<dbReference type="OrthoDB" id="9784739at2"/>
<comment type="similarity">
    <text evidence="7">Belongs to the transferase hexapeptide repeat family. LpxD subfamily.</text>
</comment>
<evidence type="ECO:0000256" key="1">
    <source>
        <dbReference type="ARBA" id="ARBA00022516"/>
    </source>
</evidence>
<dbReference type="InterPro" id="IPR020573">
    <property type="entry name" value="UDP_GlcNAc_AcTrfase_non-rep"/>
</dbReference>
<reference evidence="9 10" key="1">
    <citation type="submission" date="2011-11" db="EMBL/GenBank/DDBJ databases">
        <title>Improved High-Quality Draft sequence of Beggiatoa alba B18lD.</title>
        <authorList>
            <consortium name="US DOE Joint Genome Institute"/>
            <person name="Lucas S."/>
            <person name="Han J."/>
            <person name="Lapidus A."/>
            <person name="Cheng J.-F."/>
            <person name="Goodwin L."/>
            <person name="Pitluck S."/>
            <person name="Peters L."/>
            <person name="Mikhailova N."/>
            <person name="Held B."/>
            <person name="Detter J.C."/>
            <person name="Han C."/>
            <person name="Tapia R."/>
            <person name="Land M."/>
            <person name="Hauser L."/>
            <person name="Kyrpides N."/>
            <person name="Ivanova N."/>
            <person name="Pagani I."/>
            <person name="Samuel K."/>
            <person name="Teske A."/>
            <person name="Mueller J."/>
            <person name="Woyke T."/>
        </authorList>
    </citation>
    <scope>NUCLEOTIDE SEQUENCE [LARGE SCALE GENOMIC DNA]</scope>
    <source>
        <strain evidence="9 10">B18LD</strain>
    </source>
</reference>
<name>I3CKE5_9GAMM</name>
<dbReference type="InterPro" id="IPR007691">
    <property type="entry name" value="LpxD"/>
</dbReference>
<keyword evidence="6 7" id="KW-0012">Acyltransferase</keyword>
<dbReference type="NCBIfam" id="TIGR01853">
    <property type="entry name" value="lipid_A_lpxD"/>
    <property type="match status" value="1"/>
</dbReference>
<dbReference type="InterPro" id="IPR011004">
    <property type="entry name" value="Trimer_LpxA-like_sf"/>
</dbReference>
<dbReference type="GO" id="GO:0016410">
    <property type="term" value="F:N-acyltransferase activity"/>
    <property type="evidence" value="ECO:0007669"/>
    <property type="project" value="InterPro"/>
</dbReference>
<proteinExistence type="inferred from homology"/>
<organism evidence="9 10">
    <name type="scientific">Beggiatoa alba B18LD</name>
    <dbReference type="NCBI Taxonomy" id="395493"/>
    <lineage>
        <taxon>Bacteria</taxon>
        <taxon>Pseudomonadati</taxon>
        <taxon>Pseudomonadota</taxon>
        <taxon>Gammaproteobacteria</taxon>
        <taxon>Thiotrichales</taxon>
        <taxon>Thiotrichaceae</taxon>
        <taxon>Beggiatoa</taxon>
    </lineage>
</organism>
<dbReference type="Gene3D" id="2.160.10.10">
    <property type="entry name" value="Hexapeptide repeat proteins"/>
    <property type="match status" value="1"/>
</dbReference>
<dbReference type="Gene3D" id="3.40.1390.10">
    <property type="entry name" value="MurE/MurF, N-terminal domain"/>
    <property type="match status" value="1"/>
</dbReference>
<dbReference type="InterPro" id="IPR001451">
    <property type="entry name" value="Hexapep"/>
</dbReference>
<protein>
    <recommendedName>
        <fullName evidence="7">UDP-3-O-acylglucosamine N-acyltransferase</fullName>
        <ecNumber evidence="7">2.3.1.191</ecNumber>
    </recommendedName>
</protein>
<dbReference type="EC" id="2.3.1.191" evidence="7"/>
<evidence type="ECO:0000256" key="7">
    <source>
        <dbReference type="HAMAP-Rule" id="MF_00523"/>
    </source>
</evidence>
<evidence type="ECO:0000259" key="8">
    <source>
        <dbReference type="Pfam" id="PF04613"/>
    </source>
</evidence>
<keyword evidence="2 7" id="KW-0441">Lipid A biosynthesis</keyword>
<feature type="active site" description="Proton acceptor" evidence="7">
    <location>
        <position position="241"/>
    </location>
</feature>
<evidence type="ECO:0000313" key="9">
    <source>
        <dbReference type="EMBL" id="EIJ44088.1"/>
    </source>
</evidence>
<dbReference type="PANTHER" id="PTHR43378:SF2">
    <property type="entry name" value="UDP-3-O-ACYLGLUCOSAMINE N-ACYLTRANSFERASE 1, MITOCHONDRIAL-RELATED"/>
    <property type="match status" value="1"/>
</dbReference>
<dbReference type="GO" id="GO:0016020">
    <property type="term" value="C:membrane"/>
    <property type="evidence" value="ECO:0007669"/>
    <property type="project" value="GOC"/>
</dbReference>
<evidence type="ECO:0000256" key="3">
    <source>
        <dbReference type="ARBA" id="ARBA00022679"/>
    </source>
</evidence>
<comment type="subunit">
    <text evidence="7">Homotrimer.</text>
</comment>
<dbReference type="CDD" id="cd03352">
    <property type="entry name" value="LbH_LpxD"/>
    <property type="match status" value="1"/>
</dbReference>
<dbReference type="Pfam" id="PF14602">
    <property type="entry name" value="Hexapep_2"/>
    <property type="match status" value="1"/>
</dbReference>
<comment type="catalytic activity">
    <reaction evidence="7">
        <text>a UDP-3-O-[(3R)-3-hydroxyacyl]-alpha-D-glucosamine + a (3R)-hydroxyacyl-[ACP] = a UDP-2-N,3-O-bis[(3R)-3-hydroxyacyl]-alpha-D-glucosamine + holo-[ACP] + H(+)</text>
        <dbReference type="Rhea" id="RHEA:53836"/>
        <dbReference type="Rhea" id="RHEA-COMP:9685"/>
        <dbReference type="Rhea" id="RHEA-COMP:9945"/>
        <dbReference type="ChEBI" id="CHEBI:15378"/>
        <dbReference type="ChEBI" id="CHEBI:64479"/>
        <dbReference type="ChEBI" id="CHEBI:78827"/>
        <dbReference type="ChEBI" id="CHEBI:137740"/>
        <dbReference type="ChEBI" id="CHEBI:137748"/>
        <dbReference type="EC" id="2.3.1.191"/>
    </reaction>
</comment>
<dbReference type="Pfam" id="PF00132">
    <property type="entry name" value="Hexapep"/>
    <property type="match status" value="2"/>
</dbReference>
<dbReference type="Gene3D" id="1.20.5.170">
    <property type="match status" value="1"/>
</dbReference>
<keyword evidence="10" id="KW-1185">Reference proteome</keyword>
<dbReference type="GO" id="GO:0103118">
    <property type="term" value="F:UDP-3-O-[(3R)-3-hydroxyacyl]-glucosamine N-acyltransferase activity"/>
    <property type="evidence" value="ECO:0007669"/>
    <property type="project" value="UniProtKB-EC"/>
</dbReference>
<dbReference type="PANTHER" id="PTHR43378">
    <property type="entry name" value="UDP-3-O-ACYLGLUCOSAMINE N-ACYLTRANSFERASE"/>
    <property type="match status" value="1"/>
</dbReference>
<gene>
    <name evidence="7" type="primary">lpxD</name>
    <name evidence="9" type="ORF">BegalDRAFT_3269</name>
</gene>
<feature type="domain" description="UDP-3-O-[3-hydroxymyristoyl] glucosamine N-acyltransferase non-repeat region" evidence="8">
    <location>
        <begin position="25"/>
        <end position="90"/>
    </location>
</feature>
<dbReference type="GO" id="GO:0009245">
    <property type="term" value="P:lipid A biosynthetic process"/>
    <property type="evidence" value="ECO:0007669"/>
    <property type="project" value="UniProtKB-UniRule"/>
</dbReference>
<evidence type="ECO:0000256" key="2">
    <source>
        <dbReference type="ARBA" id="ARBA00022556"/>
    </source>
</evidence>
<keyword evidence="1 7" id="KW-0444">Lipid biosynthesis</keyword>
<keyword evidence="5 7" id="KW-0443">Lipid metabolism</keyword>
<accession>I3CKE5</accession>
<dbReference type="AlphaFoldDB" id="I3CKE5"/>
<evidence type="ECO:0000313" key="10">
    <source>
        <dbReference type="Proteomes" id="UP000005744"/>
    </source>
</evidence>
<comment type="function">
    <text evidence="7">Catalyzes the N-acylation of UDP-3-O-acylglucosamine using 3-hydroxyacyl-ACP as the acyl donor. Is involved in the biosynthesis of lipid A, a phosphorylated glycolipid that anchors the lipopolysaccharide to the outer membrane of the cell.</text>
</comment>
<keyword evidence="4 7" id="KW-0677">Repeat</keyword>
<keyword evidence="3 7" id="KW-0808">Transferase</keyword>
<evidence type="ECO:0000256" key="6">
    <source>
        <dbReference type="ARBA" id="ARBA00023315"/>
    </source>
</evidence>
<dbReference type="HAMAP" id="MF_00523">
    <property type="entry name" value="LpxD"/>
    <property type="match status" value="1"/>
</dbReference>
<dbReference type="Proteomes" id="UP000005744">
    <property type="component" value="Unassembled WGS sequence"/>
</dbReference>
<evidence type="ECO:0000256" key="5">
    <source>
        <dbReference type="ARBA" id="ARBA00023098"/>
    </source>
</evidence>